<keyword evidence="13" id="KW-0675">Receptor</keyword>
<dbReference type="Gene3D" id="2.40.170.20">
    <property type="entry name" value="TonB-dependent receptor, beta-barrel domain"/>
    <property type="match status" value="1"/>
</dbReference>
<keyword evidence="3 8" id="KW-1134">Transmembrane beta strand</keyword>
<evidence type="ECO:0000256" key="8">
    <source>
        <dbReference type="PROSITE-ProRule" id="PRU01360"/>
    </source>
</evidence>
<dbReference type="SUPFAM" id="SSF56935">
    <property type="entry name" value="Porins"/>
    <property type="match status" value="1"/>
</dbReference>
<accession>A0ABV7CNK0</accession>
<dbReference type="InterPro" id="IPR037066">
    <property type="entry name" value="Plug_dom_sf"/>
</dbReference>
<reference evidence="14" key="1">
    <citation type="journal article" date="2019" name="Int. J. Syst. Evol. Microbiol.">
        <title>The Global Catalogue of Microorganisms (GCM) 10K type strain sequencing project: providing services to taxonomists for standard genome sequencing and annotation.</title>
        <authorList>
            <consortium name="The Broad Institute Genomics Platform"/>
            <consortium name="The Broad Institute Genome Sequencing Center for Infectious Disease"/>
            <person name="Wu L."/>
            <person name="Ma J."/>
        </authorList>
    </citation>
    <scope>NUCLEOTIDE SEQUENCE [LARGE SCALE GENOMIC DNA]</scope>
    <source>
        <strain evidence="14">KCTC 42730</strain>
    </source>
</reference>
<keyword evidence="2 8" id="KW-0813">Transport</keyword>
<evidence type="ECO:0000313" key="14">
    <source>
        <dbReference type="Proteomes" id="UP001595453"/>
    </source>
</evidence>
<dbReference type="InterPro" id="IPR036942">
    <property type="entry name" value="Beta-barrel_TonB_sf"/>
</dbReference>
<keyword evidence="5 9" id="KW-0798">TonB box</keyword>
<dbReference type="CDD" id="cd01347">
    <property type="entry name" value="ligand_gated_channel"/>
    <property type="match status" value="1"/>
</dbReference>
<organism evidence="13 14">
    <name type="scientific">Pseudoalteromonas fenneropenaei</name>
    <dbReference type="NCBI Taxonomy" id="1737459"/>
    <lineage>
        <taxon>Bacteria</taxon>
        <taxon>Pseudomonadati</taxon>
        <taxon>Pseudomonadota</taxon>
        <taxon>Gammaproteobacteria</taxon>
        <taxon>Alteromonadales</taxon>
        <taxon>Pseudoalteromonadaceae</taxon>
        <taxon>Pseudoalteromonas</taxon>
    </lineage>
</organism>
<protein>
    <submittedName>
        <fullName evidence="13">TonB-dependent receptor</fullName>
    </submittedName>
</protein>
<evidence type="ECO:0000256" key="7">
    <source>
        <dbReference type="ARBA" id="ARBA00023237"/>
    </source>
</evidence>
<evidence type="ECO:0000259" key="12">
    <source>
        <dbReference type="Pfam" id="PF07715"/>
    </source>
</evidence>
<feature type="signal peptide" evidence="10">
    <location>
        <begin position="1"/>
        <end position="30"/>
    </location>
</feature>
<evidence type="ECO:0000313" key="13">
    <source>
        <dbReference type="EMBL" id="MFC3034096.1"/>
    </source>
</evidence>
<gene>
    <name evidence="13" type="ORF">ACFOEE_16445</name>
</gene>
<dbReference type="InterPro" id="IPR000531">
    <property type="entry name" value="Beta-barrel_TonB"/>
</dbReference>
<dbReference type="InterPro" id="IPR039426">
    <property type="entry name" value="TonB-dep_rcpt-like"/>
</dbReference>
<comment type="caution">
    <text evidence="13">The sequence shown here is derived from an EMBL/GenBank/DDBJ whole genome shotgun (WGS) entry which is preliminary data.</text>
</comment>
<keyword evidence="14" id="KW-1185">Reference proteome</keyword>
<keyword evidence="6 8" id="KW-0472">Membrane</keyword>
<feature type="domain" description="TonB-dependent receptor-like beta-barrel" evidence="11">
    <location>
        <begin position="432"/>
        <end position="823"/>
    </location>
</feature>
<evidence type="ECO:0000259" key="11">
    <source>
        <dbReference type="Pfam" id="PF00593"/>
    </source>
</evidence>
<name>A0ABV7CNK0_9GAMM</name>
<sequence>MLANNFKKSLLALNVGLVLTGASVTGFAYAEEQGSQVKEDVEVIEVRGIRRSLEASLNTKRFANSVVDAVSAEDVGKFPDSDVGEALGRIPGVAVGRQFGQGQQVSIRGTSAQLTSTLLNGHTVASTGWYDQQSIDRSFNYTLLPPELIGGIDVYKSSQANIVEGGIGGTVIVKTRKPLELDANTAFAGIKADYGSVSEETDPSVTGLYSWKNDDETFGVLGSVAYAETNYQRNGIESLVGWGDIAPTTFQQARERTAVNVAFQYAPSENLEFGLNLMSLDLEADNVNTSIFMMFPDDKTAACEALNLQGTCVLYRRGASDELSAWAQTWARVASMSSDTVDFTFKYQAEQFTVSGRFGSTKSEGGTDLTSNYGTWIGQPADFAGLYDMRGDVINIDIAKTAWEGSDFQTKLEPAGWSLKKQPNTDEEQYAQIDFEIPVEAGIFTKIYTGFRWADHDVKQETIPAVLAASITAYDASKYYSGTVSSGAGLTLPEAIHSAMITDAWAAIAGFDTNNTTYKAGYGTINEENIAVYAMADFQTENARGNIGIRYVATDASSDYYGFQSNGEYENTLSTDSGDYNEVLPSVNIAYDLAENVILRFAASHAIARPNYADMFSASSLAGYNDDVAGNEVLKKGNVGLKPFKSEQFDVGIEYYFGGDGMFSATYFEKDIKTFTTTEQQLGQSIGIVDPRSGVDSWTLATMVNGTGGEIKGVELQLQDGFDNGFGYQVNYTFADGTAPAENYPDRIPVFSDSSRHTVNLVGYYEADDYSVRLAYNWRSEYMVREEPGFYGNREHQDYGTLDLSANYDVNEYITLTFEAVNLTEEDSIQIGRAPQNAEVKPELKLGYPAWSFEGEARYKVGVNFRF</sequence>
<dbReference type="PANTHER" id="PTHR40980:SF3">
    <property type="entry name" value="TONB-DEPENDENT RECEPTOR-LIKE BETA-BARREL DOMAIN-CONTAINING PROTEIN"/>
    <property type="match status" value="1"/>
</dbReference>
<dbReference type="EMBL" id="JBHRSD010000030">
    <property type="protein sequence ID" value="MFC3034096.1"/>
    <property type="molecule type" value="Genomic_DNA"/>
</dbReference>
<evidence type="ECO:0000256" key="10">
    <source>
        <dbReference type="SAM" id="SignalP"/>
    </source>
</evidence>
<dbReference type="NCBIfam" id="TIGR01782">
    <property type="entry name" value="TonB-Xanth-Caul"/>
    <property type="match status" value="1"/>
</dbReference>
<keyword evidence="7 8" id="KW-0998">Cell outer membrane</keyword>
<evidence type="ECO:0000256" key="1">
    <source>
        <dbReference type="ARBA" id="ARBA00004571"/>
    </source>
</evidence>
<dbReference type="Proteomes" id="UP001595453">
    <property type="component" value="Unassembled WGS sequence"/>
</dbReference>
<keyword evidence="4 8" id="KW-0812">Transmembrane</keyword>
<evidence type="ECO:0000256" key="5">
    <source>
        <dbReference type="ARBA" id="ARBA00023077"/>
    </source>
</evidence>
<evidence type="ECO:0000256" key="3">
    <source>
        <dbReference type="ARBA" id="ARBA00022452"/>
    </source>
</evidence>
<evidence type="ECO:0000256" key="9">
    <source>
        <dbReference type="RuleBase" id="RU003357"/>
    </source>
</evidence>
<comment type="similarity">
    <text evidence="8 9">Belongs to the TonB-dependent receptor family.</text>
</comment>
<dbReference type="Pfam" id="PF00593">
    <property type="entry name" value="TonB_dep_Rec_b-barrel"/>
    <property type="match status" value="1"/>
</dbReference>
<comment type="subcellular location">
    <subcellularLocation>
        <location evidence="1 8">Cell outer membrane</location>
        <topology evidence="1 8">Multi-pass membrane protein</topology>
    </subcellularLocation>
</comment>
<feature type="domain" description="TonB-dependent receptor plug" evidence="12">
    <location>
        <begin position="62"/>
        <end position="170"/>
    </location>
</feature>
<evidence type="ECO:0000256" key="4">
    <source>
        <dbReference type="ARBA" id="ARBA00022692"/>
    </source>
</evidence>
<dbReference type="InterPro" id="IPR012910">
    <property type="entry name" value="Plug_dom"/>
</dbReference>
<proteinExistence type="inferred from homology"/>
<evidence type="ECO:0000256" key="6">
    <source>
        <dbReference type="ARBA" id="ARBA00023136"/>
    </source>
</evidence>
<feature type="chain" id="PRO_5047538644" evidence="10">
    <location>
        <begin position="31"/>
        <end position="867"/>
    </location>
</feature>
<dbReference type="InterPro" id="IPR010104">
    <property type="entry name" value="TonB_rcpt_bac"/>
</dbReference>
<dbReference type="Gene3D" id="2.170.130.10">
    <property type="entry name" value="TonB-dependent receptor, plug domain"/>
    <property type="match status" value="1"/>
</dbReference>
<dbReference type="Pfam" id="PF07715">
    <property type="entry name" value="Plug"/>
    <property type="match status" value="1"/>
</dbReference>
<dbReference type="PROSITE" id="PS52016">
    <property type="entry name" value="TONB_DEPENDENT_REC_3"/>
    <property type="match status" value="1"/>
</dbReference>
<dbReference type="PANTHER" id="PTHR40980">
    <property type="entry name" value="PLUG DOMAIN-CONTAINING PROTEIN"/>
    <property type="match status" value="1"/>
</dbReference>
<evidence type="ECO:0000256" key="2">
    <source>
        <dbReference type="ARBA" id="ARBA00022448"/>
    </source>
</evidence>
<keyword evidence="10" id="KW-0732">Signal</keyword>
<dbReference type="RefSeq" id="WP_377126740.1">
    <property type="nucleotide sequence ID" value="NZ_JBHRSD010000030.1"/>
</dbReference>